<dbReference type="InterPro" id="IPR023997">
    <property type="entry name" value="TonB-dep_OMP_SusC/RagA_CS"/>
</dbReference>
<evidence type="ECO:0000259" key="11">
    <source>
        <dbReference type="Pfam" id="PF00593"/>
    </source>
</evidence>
<feature type="domain" description="TonB-dependent receptor plug" evidence="12">
    <location>
        <begin position="123"/>
        <end position="232"/>
    </location>
</feature>
<evidence type="ECO:0000256" key="9">
    <source>
        <dbReference type="RuleBase" id="RU003357"/>
    </source>
</evidence>
<dbReference type="Proteomes" id="UP001336835">
    <property type="component" value="Unassembled WGS sequence"/>
</dbReference>
<evidence type="ECO:0000313" key="13">
    <source>
        <dbReference type="EMBL" id="MEE1946975.1"/>
    </source>
</evidence>
<dbReference type="InterPro" id="IPR012910">
    <property type="entry name" value="Plug_dom"/>
</dbReference>
<evidence type="ECO:0000256" key="5">
    <source>
        <dbReference type="ARBA" id="ARBA00023077"/>
    </source>
</evidence>
<dbReference type="InterPro" id="IPR008969">
    <property type="entry name" value="CarboxyPept-like_regulatory"/>
</dbReference>
<evidence type="ECO:0000313" key="14">
    <source>
        <dbReference type="Proteomes" id="UP001336835"/>
    </source>
</evidence>
<evidence type="ECO:0000259" key="12">
    <source>
        <dbReference type="Pfam" id="PF07715"/>
    </source>
</evidence>
<organism evidence="13 14">
    <name type="scientific">Pedobacter albus</name>
    <dbReference type="NCBI Taxonomy" id="3113905"/>
    <lineage>
        <taxon>Bacteria</taxon>
        <taxon>Pseudomonadati</taxon>
        <taxon>Bacteroidota</taxon>
        <taxon>Sphingobacteriia</taxon>
        <taxon>Sphingobacteriales</taxon>
        <taxon>Sphingobacteriaceae</taxon>
        <taxon>Pedobacter</taxon>
    </lineage>
</organism>
<dbReference type="PROSITE" id="PS52016">
    <property type="entry name" value="TONB_DEPENDENT_REC_3"/>
    <property type="match status" value="1"/>
</dbReference>
<dbReference type="Gene3D" id="2.170.130.10">
    <property type="entry name" value="TonB-dependent receptor, plug domain"/>
    <property type="match status" value="1"/>
</dbReference>
<comment type="subcellular location">
    <subcellularLocation>
        <location evidence="1 8">Cell outer membrane</location>
        <topology evidence="1 8">Multi-pass membrane protein</topology>
    </subcellularLocation>
</comment>
<keyword evidence="6 8" id="KW-0472">Membrane</keyword>
<dbReference type="SUPFAM" id="SSF56935">
    <property type="entry name" value="Porins"/>
    <property type="match status" value="1"/>
</dbReference>
<evidence type="ECO:0000256" key="7">
    <source>
        <dbReference type="ARBA" id="ARBA00023237"/>
    </source>
</evidence>
<evidence type="ECO:0000256" key="4">
    <source>
        <dbReference type="ARBA" id="ARBA00022692"/>
    </source>
</evidence>
<dbReference type="Pfam" id="PF07715">
    <property type="entry name" value="Plug"/>
    <property type="match status" value="1"/>
</dbReference>
<dbReference type="InterPro" id="IPR023996">
    <property type="entry name" value="TonB-dep_OMP_SusC/RagA"/>
</dbReference>
<dbReference type="Gene3D" id="2.60.40.1120">
    <property type="entry name" value="Carboxypeptidase-like, regulatory domain"/>
    <property type="match status" value="1"/>
</dbReference>
<evidence type="ECO:0000256" key="10">
    <source>
        <dbReference type="SAM" id="SignalP"/>
    </source>
</evidence>
<evidence type="ECO:0000256" key="1">
    <source>
        <dbReference type="ARBA" id="ARBA00004571"/>
    </source>
</evidence>
<dbReference type="InterPro" id="IPR000531">
    <property type="entry name" value="Beta-barrel_TonB"/>
</dbReference>
<reference evidence="13 14" key="1">
    <citation type="submission" date="2024-01" db="EMBL/GenBank/DDBJ databases">
        <title>Pedobacter sp. nov., isolated from fresh soil.</title>
        <authorList>
            <person name="Le N.T.T."/>
        </authorList>
    </citation>
    <scope>NUCLEOTIDE SEQUENCE [LARGE SCALE GENOMIC DNA]</scope>
    <source>
        <strain evidence="13 14">KR3-3</strain>
    </source>
</reference>
<dbReference type="InterPro" id="IPR039426">
    <property type="entry name" value="TonB-dep_rcpt-like"/>
</dbReference>
<keyword evidence="13" id="KW-0675">Receptor</keyword>
<keyword evidence="14" id="KW-1185">Reference proteome</keyword>
<keyword evidence="7 8" id="KW-0998">Cell outer membrane</keyword>
<evidence type="ECO:0000256" key="2">
    <source>
        <dbReference type="ARBA" id="ARBA00022448"/>
    </source>
</evidence>
<keyword evidence="4 8" id="KW-0812">Transmembrane</keyword>
<proteinExistence type="inferred from homology"/>
<feature type="domain" description="TonB-dependent receptor-like beta-barrel" evidence="11">
    <location>
        <begin position="422"/>
        <end position="1003"/>
    </location>
</feature>
<dbReference type="NCBIfam" id="TIGR04057">
    <property type="entry name" value="SusC_RagA_signa"/>
    <property type="match status" value="1"/>
</dbReference>
<dbReference type="SUPFAM" id="SSF49464">
    <property type="entry name" value="Carboxypeptidase regulatory domain-like"/>
    <property type="match status" value="1"/>
</dbReference>
<evidence type="ECO:0000256" key="3">
    <source>
        <dbReference type="ARBA" id="ARBA00022452"/>
    </source>
</evidence>
<accession>A0ABU7IBW1</accession>
<keyword evidence="10" id="KW-0732">Signal</keyword>
<dbReference type="InterPro" id="IPR037066">
    <property type="entry name" value="Plug_dom_sf"/>
</dbReference>
<dbReference type="InterPro" id="IPR036942">
    <property type="entry name" value="Beta-barrel_TonB_sf"/>
</dbReference>
<dbReference type="EMBL" id="JAZDQT010000003">
    <property type="protein sequence ID" value="MEE1946975.1"/>
    <property type="molecule type" value="Genomic_DNA"/>
</dbReference>
<sequence>MKTNHIKIFIPFLCLLLAFLMANRAMAQTGKVVSGTVSDSQGPIPAVTVYEKEFSTNGAQTDEQGRFTLKLKGTLGIIVVKSIGFLSQEIDVNNKSTIQIRLKEDTKGLEEVVVLGVGQTAKKVTLTGSVSSISGKEIRQSPSASLQNTLAGRLPGFFSQQRGGQPGKDGAAFQIRGINTYAGGTTPLIIVDDVEFTSDQISQIDPNEVESVTILKDASTTAVYGVRGANGVIIITTRRGSSGKPALNFKNETGLQIPTQRPVVNDGYTTLSLFRERLAGQYTNPLTSYSNYFAGNNLEHYRLNDDPYNFPNVDWWSEVMKKVSIQNRINFDISGGNNTVKYFVNLGYLYQGGLFKDFSEGQGYQSNYMYNRYNFRSNVDITPNKTLKIKLDLSGRFGITNEPNDKPWNNGGSTFQYLWNGELSGFLYPVYWSNGLIASSASSLTKPNPVANLMYSGYNRSYTNNISAVASANQELEFITKGLSANGLLSFASDYGFSRNLTRSSSEILAYTYTPSTGKYDPVTANLYRMGALTRSSSNSGTNRTLNLRASLNYNRTFGVHNVGAVALYNQTTYNADPSGSVASDPYNIKGFTGKLTYAYNQKYLLDFTAAYNGSDRFESSKRFQWFPAASIGWNISEENFFKNNIKFVDFFKLRASYGLTGNDNIGSSTYIYQKSYGTGASGIIFGETPQSYGGIVEPTLGNANITWMTTQDFDAGFDLKLFGSRLSITADYFKKITKDILTTPGLIPSTFGASLPPYNLGKVSNKGYELDLTYRDKIGKDFTFFVNSNVTYAKNKVEYRDEPNYLYPWLASTGKPVGAVFQYTFDGFYQSLKDLYTAPRVASATLLNTTNLGSAKFKDLNGDGIIDANDKGYIGDNNPNYTGGLSFGFSYKGFDVSTLFQGSFKYIINMYRGGVTYARPERVSVPWNASRWTPVTADYATFPDLAGGTNGYDGNGTNWSTLWYVKGDYIRWKQFEIGYRFSTAFSKKLHVNNIRVYANGYNMGLIYTKLPSFVDPESALSTSVGEYPQQRVFNFGIQFGL</sequence>
<name>A0ABU7IBW1_9SPHI</name>
<keyword evidence="5 9" id="KW-0798">TonB box</keyword>
<evidence type="ECO:0000256" key="6">
    <source>
        <dbReference type="ARBA" id="ARBA00023136"/>
    </source>
</evidence>
<dbReference type="RefSeq" id="WP_330109262.1">
    <property type="nucleotide sequence ID" value="NZ_JAZDQT010000003.1"/>
</dbReference>
<gene>
    <name evidence="13" type="ORF">VRU48_17760</name>
</gene>
<dbReference type="Pfam" id="PF00593">
    <property type="entry name" value="TonB_dep_Rec_b-barrel"/>
    <property type="match status" value="1"/>
</dbReference>
<dbReference type="Gene3D" id="2.40.170.20">
    <property type="entry name" value="TonB-dependent receptor, beta-barrel domain"/>
    <property type="match status" value="1"/>
</dbReference>
<feature type="chain" id="PRO_5045922675" evidence="10">
    <location>
        <begin position="28"/>
        <end position="1042"/>
    </location>
</feature>
<evidence type="ECO:0000256" key="8">
    <source>
        <dbReference type="PROSITE-ProRule" id="PRU01360"/>
    </source>
</evidence>
<dbReference type="Pfam" id="PF13715">
    <property type="entry name" value="CarbopepD_reg_2"/>
    <property type="match status" value="1"/>
</dbReference>
<comment type="caution">
    <text evidence="13">The sequence shown here is derived from an EMBL/GenBank/DDBJ whole genome shotgun (WGS) entry which is preliminary data.</text>
</comment>
<feature type="signal peptide" evidence="10">
    <location>
        <begin position="1"/>
        <end position="27"/>
    </location>
</feature>
<protein>
    <submittedName>
        <fullName evidence="13">TonB-dependent receptor</fullName>
    </submittedName>
</protein>
<dbReference type="NCBIfam" id="TIGR04056">
    <property type="entry name" value="OMP_RagA_SusC"/>
    <property type="match status" value="1"/>
</dbReference>
<keyword evidence="3 8" id="KW-1134">Transmembrane beta strand</keyword>
<keyword evidence="2 8" id="KW-0813">Transport</keyword>
<comment type="similarity">
    <text evidence="8 9">Belongs to the TonB-dependent receptor family.</text>
</comment>